<dbReference type="InterPro" id="IPR025996">
    <property type="entry name" value="MT1864/Rv1816-like_C"/>
</dbReference>
<dbReference type="CDD" id="cd00093">
    <property type="entry name" value="HTH_XRE"/>
    <property type="match status" value="1"/>
</dbReference>
<dbReference type="SUPFAM" id="SSF46689">
    <property type="entry name" value="Homeodomain-like"/>
    <property type="match status" value="1"/>
</dbReference>
<keyword evidence="3" id="KW-0804">Transcription</keyword>
<dbReference type="InterPro" id="IPR001387">
    <property type="entry name" value="Cro/C1-type_HTH"/>
</dbReference>
<name>A0ABU0ZKG5_9ACTN</name>
<sequence>MTTASTGLRARRRQELLAAIRTAALEELRRSGAAGLSLRAVARDVGIAVSALYRYFPSRDELLTDLIVAAFDAHADAVEAGGAHDDVGEALHGVMHAYRAWAVAHPAEFGLAYGTPVPGYIAPPEHTVRAGTRIGRFTLGLVARAYAEERLNPDTLHRRAARQSPGTAEQLQTWSKRHGQQLPTEALAAWLDLFVHLHGLVSMEVFGLLRPITPDTTPYAIEVIDTELAALLLRPRRSSPSSGADATHTR</sequence>
<feature type="domain" description="HTH tetR-type" evidence="5">
    <location>
        <begin position="14"/>
        <end position="74"/>
    </location>
</feature>
<evidence type="ECO:0000256" key="2">
    <source>
        <dbReference type="ARBA" id="ARBA00023125"/>
    </source>
</evidence>
<dbReference type="Pfam" id="PF13305">
    <property type="entry name" value="TetR_C_33"/>
    <property type="match status" value="1"/>
</dbReference>
<evidence type="ECO:0000313" key="6">
    <source>
        <dbReference type="EMBL" id="MDQ7907548.1"/>
    </source>
</evidence>
<reference evidence="6 7" key="1">
    <citation type="submission" date="2023-08" db="EMBL/GenBank/DDBJ databases">
        <title>Phytohabitans sansha sp. nov., isolated from marine sediment.</title>
        <authorList>
            <person name="Zhao Y."/>
            <person name="Yi K."/>
        </authorList>
    </citation>
    <scope>NUCLEOTIDE SEQUENCE [LARGE SCALE GENOMIC DNA]</scope>
    <source>
        <strain evidence="6 7">ZYX-F-186</strain>
    </source>
</reference>
<keyword evidence="1" id="KW-0805">Transcription regulation</keyword>
<dbReference type="Pfam" id="PF00440">
    <property type="entry name" value="TetR_N"/>
    <property type="match status" value="1"/>
</dbReference>
<dbReference type="InterPro" id="IPR050109">
    <property type="entry name" value="HTH-type_TetR-like_transc_reg"/>
</dbReference>
<proteinExistence type="predicted"/>
<dbReference type="PROSITE" id="PS50977">
    <property type="entry name" value="HTH_TETR_2"/>
    <property type="match status" value="1"/>
</dbReference>
<gene>
    <name evidence="6" type="ORF">RB614_23795</name>
</gene>
<dbReference type="Gene3D" id="1.10.357.10">
    <property type="entry name" value="Tetracycline Repressor, domain 2"/>
    <property type="match status" value="1"/>
</dbReference>
<evidence type="ECO:0000256" key="3">
    <source>
        <dbReference type="ARBA" id="ARBA00023163"/>
    </source>
</evidence>
<comment type="caution">
    <text evidence="6">The sequence shown here is derived from an EMBL/GenBank/DDBJ whole genome shotgun (WGS) entry which is preliminary data.</text>
</comment>
<evidence type="ECO:0000256" key="4">
    <source>
        <dbReference type="PROSITE-ProRule" id="PRU00335"/>
    </source>
</evidence>
<dbReference type="SUPFAM" id="SSF48498">
    <property type="entry name" value="Tetracyclin repressor-like, C-terminal domain"/>
    <property type="match status" value="1"/>
</dbReference>
<evidence type="ECO:0000256" key="1">
    <source>
        <dbReference type="ARBA" id="ARBA00023015"/>
    </source>
</evidence>
<evidence type="ECO:0000313" key="7">
    <source>
        <dbReference type="Proteomes" id="UP001230908"/>
    </source>
</evidence>
<dbReference type="InterPro" id="IPR036271">
    <property type="entry name" value="Tet_transcr_reg_TetR-rel_C_sf"/>
</dbReference>
<keyword evidence="7" id="KW-1185">Reference proteome</keyword>
<organism evidence="6 7">
    <name type="scientific">Phytohabitans maris</name>
    <dbReference type="NCBI Taxonomy" id="3071409"/>
    <lineage>
        <taxon>Bacteria</taxon>
        <taxon>Bacillati</taxon>
        <taxon>Actinomycetota</taxon>
        <taxon>Actinomycetes</taxon>
        <taxon>Micromonosporales</taxon>
        <taxon>Micromonosporaceae</taxon>
    </lineage>
</organism>
<evidence type="ECO:0000259" key="5">
    <source>
        <dbReference type="PROSITE" id="PS50977"/>
    </source>
</evidence>
<dbReference type="RefSeq" id="WP_308714825.1">
    <property type="nucleotide sequence ID" value="NZ_JAVHUY010000023.1"/>
</dbReference>
<dbReference type="Proteomes" id="UP001230908">
    <property type="component" value="Unassembled WGS sequence"/>
</dbReference>
<accession>A0ABU0ZKG5</accession>
<keyword evidence="2 4" id="KW-0238">DNA-binding</keyword>
<dbReference type="InterPro" id="IPR009057">
    <property type="entry name" value="Homeodomain-like_sf"/>
</dbReference>
<feature type="DNA-binding region" description="H-T-H motif" evidence="4">
    <location>
        <begin position="37"/>
        <end position="56"/>
    </location>
</feature>
<dbReference type="PANTHER" id="PTHR30055">
    <property type="entry name" value="HTH-TYPE TRANSCRIPTIONAL REGULATOR RUTR"/>
    <property type="match status" value="1"/>
</dbReference>
<dbReference type="InterPro" id="IPR001647">
    <property type="entry name" value="HTH_TetR"/>
</dbReference>
<dbReference type="EMBL" id="JAVHUY010000023">
    <property type="protein sequence ID" value="MDQ7907548.1"/>
    <property type="molecule type" value="Genomic_DNA"/>
</dbReference>
<protein>
    <submittedName>
        <fullName evidence="6">TetR/AcrR family transcriptional regulator</fullName>
    </submittedName>
</protein>
<dbReference type="PANTHER" id="PTHR30055:SF243">
    <property type="entry name" value="HTH-TYPE TRANSCRIPTIONAL REGULATOR RV1816"/>
    <property type="match status" value="1"/>
</dbReference>